<dbReference type="AlphaFoldDB" id="A0A1X2HXI7"/>
<evidence type="ECO:0000313" key="1">
    <source>
        <dbReference type="EMBL" id="ORZ04522.1"/>
    </source>
</evidence>
<sequence>MFLRDRGIAITRLLVLHQLTNLNASVCSDFGLLATWESAGLVFANRCWYGDSTNKKVKAAGRVSDDIGIKILVQGITCFWLSSADRMNGNNMYPGQIWEWHRYSNSNSNCLWVRTSYGYFLIYTRPHHILF</sequence>
<evidence type="ECO:0000313" key="2">
    <source>
        <dbReference type="Proteomes" id="UP000193560"/>
    </source>
</evidence>
<organism evidence="1 2">
    <name type="scientific">Absidia repens</name>
    <dbReference type="NCBI Taxonomy" id="90262"/>
    <lineage>
        <taxon>Eukaryota</taxon>
        <taxon>Fungi</taxon>
        <taxon>Fungi incertae sedis</taxon>
        <taxon>Mucoromycota</taxon>
        <taxon>Mucoromycotina</taxon>
        <taxon>Mucoromycetes</taxon>
        <taxon>Mucorales</taxon>
        <taxon>Cunninghamellaceae</taxon>
        <taxon>Absidia</taxon>
    </lineage>
</organism>
<gene>
    <name evidence="1" type="ORF">BCR42DRAFT_398675</name>
</gene>
<dbReference type="Proteomes" id="UP000193560">
    <property type="component" value="Unassembled WGS sequence"/>
</dbReference>
<comment type="caution">
    <text evidence="1">The sequence shown here is derived from an EMBL/GenBank/DDBJ whole genome shotgun (WGS) entry which is preliminary data.</text>
</comment>
<protein>
    <submittedName>
        <fullName evidence="1">Uncharacterized protein</fullName>
    </submittedName>
</protein>
<keyword evidence="2" id="KW-1185">Reference proteome</keyword>
<proteinExistence type="predicted"/>
<dbReference type="EMBL" id="MCGE01000050">
    <property type="protein sequence ID" value="ORZ04522.1"/>
    <property type="molecule type" value="Genomic_DNA"/>
</dbReference>
<accession>A0A1X2HXI7</accession>
<reference evidence="1 2" key="1">
    <citation type="submission" date="2016-07" db="EMBL/GenBank/DDBJ databases">
        <title>Pervasive Adenine N6-methylation of Active Genes in Fungi.</title>
        <authorList>
            <consortium name="DOE Joint Genome Institute"/>
            <person name="Mondo S.J."/>
            <person name="Dannebaum R.O."/>
            <person name="Kuo R.C."/>
            <person name="Labutti K."/>
            <person name="Haridas S."/>
            <person name="Kuo A."/>
            <person name="Salamov A."/>
            <person name="Ahrendt S.R."/>
            <person name="Lipzen A."/>
            <person name="Sullivan W."/>
            <person name="Andreopoulos W.B."/>
            <person name="Clum A."/>
            <person name="Lindquist E."/>
            <person name="Daum C."/>
            <person name="Ramamoorthy G.K."/>
            <person name="Gryganskyi A."/>
            <person name="Culley D."/>
            <person name="Magnuson J.K."/>
            <person name="James T.Y."/>
            <person name="O'Malley M.A."/>
            <person name="Stajich J.E."/>
            <person name="Spatafora J.W."/>
            <person name="Visel A."/>
            <person name="Grigoriev I.V."/>
        </authorList>
    </citation>
    <scope>NUCLEOTIDE SEQUENCE [LARGE SCALE GENOMIC DNA]</scope>
    <source>
        <strain evidence="1 2">NRRL 1336</strain>
    </source>
</reference>
<name>A0A1X2HXI7_9FUNG</name>